<keyword evidence="2" id="KW-1185">Reference proteome</keyword>
<sequence>MDSGCGAGVILTTPDGFEIKYSLKLDFPTTNNAESHEASLGRLAIGKGVLRKRYLAKAKETIQGFDKLTLVHTP</sequence>
<protein>
    <submittedName>
        <fullName evidence="1">Uncharacterized protein</fullName>
    </submittedName>
</protein>
<reference evidence="1" key="1">
    <citation type="submission" date="2023-05" db="EMBL/GenBank/DDBJ databases">
        <title>Nepenthes gracilis genome sequencing.</title>
        <authorList>
            <person name="Fukushima K."/>
        </authorList>
    </citation>
    <scope>NUCLEOTIDE SEQUENCE</scope>
    <source>
        <strain evidence="1">SING2019-196</strain>
    </source>
</reference>
<evidence type="ECO:0000313" key="1">
    <source>
        <dbReference type="EMBL" id="GMH31288.1"/>
    </source>
</evidence>
<proteinExistence type="predicted"/>
<dbReference type="EMBL" id="BSYO01000040">
    <property type="protein sequence ID" value="GMH31288.1"/>
    <property type="molecule type" value="Genomic_DNA"/>
</dbReference>
<evidence type="ECO:0000313" key="2">
    <source>
        <dbReference type="Proteomes" id="UP001279734"/>
    </source>
</evidence>
<accession>A0AAD3Y6N6</accession>
<dbReference type="AlphaFoldDB" id="A0AAD3Y6N6"/>
<gene>
    <name evidence="1" type="ORF">Nepgr_033131</name>
</gene>
<organism evidence="1 2">
    <name type="scientific">Nepenthes gracilis</name>
    <name type="common">Slender pitcher plant</name>
    <dbReference type="NCBI Taxonomy" id="150966"/>
    <lineage>
        <taxon>Eukaryota</taxon>
        <taxon>Viridiplantae</taxon>
        <taxon>Streptophyta</taxon>
        <taxon>Embryophyta</taxon>
        <taxon>Tracheophyta</taxon>
        <taxon>Spermatophyta</taxon>
        <taxon>Magnoliopsida</taxon>
        <taxon>eudicotyledons</taxon>
        <taxon>Gunneridae</taxon>
        <taxon>Pentapetalae</taxon>
        <taxon>Caryophyllales</taxon>
        <taxon>Nepenthaceae</taxon>
        <taxon>Nepenthes</taxon>
    </lineage>
</organism>
<name>A0AAD3Y6N6_NEPGR</name>
<comment type="caution">
    <text evidence="1">The sequence shown here is derived from an EMBL/GenBank/DDBJ whole genome shotgun (WGS) entry which is preliminary data.</text>
</comment>
<dbReference type="Proteomes" id="UP001279734">
    <property type="component" value="Unassembled WGS sequence"/>
</dbReference>